<organism evidence="2 3">
    <name type="scientific">Eimeria tenella</name>
    <name type="common">Coccidian parasite</name>
    <dbReference type="NCBI Taxonomy" id="5802"/>
    <lineage>
        <taxon>Eukaryota</taxon>
        <taxon>Sar</taxon>
        <taxon>Alveolata</taxon>
        <taxon>Apicomplexa</taxon>
        <taxon>Conoidasida</taxon>
        <taxon>Coccidia</taxon>
        <taxon>Eucoccidiorida</taxon>
        <taxon>Eimeriorina</taxon>
        <taxon>Eimeriidae</taxon>
        <taxon>Eimeria</taxon>
    </lineage>
</organism>
<dbReference type="GeneID" id="25254710"/>
<name>U6KZT4_EIMTE</name>
<evidence type="ECO:0000313" key="3">
    <source>
        <dbReference type="Proteomes" id="UP000030747"/>
    </source>
</evidence>
<dbReference type="EMBL" id="HG675717">
    <property type="protein sequence ID" value="CDJ42423.1"/>
    <property type="molecule type" value="Genomic_DNA"/>
</dbReference>
<feature type="compositionally biased region" description="Low complexity" evidence="1">
    <location>
        <begin position="115"/>
        <end position="133"/>
    </location>
</feature>
<dbReference type="VEuPathDB" id="ToxoDB:ETH_00028085"/>
<feature type="region of interest" description="Disordered" evidence="1">
    <location>
        <begin position="115"/>
        <end position="134"/>
    </location>
</feature>
<dbReference type="AlphaFoldDB" id="U6KZT4"/>
<gene>
    <name evidence="2" type="ORF">ETH_00028085</name>
</gene>
<reference evidence="2" key="1">
    <citation type="submission" date="2013-10" db="EMBL/GenBank/DDBJ databases">
        <title>Genomic analysis of the causative agents of coccidiosis in chickens.</title>
        <authorList>
            <person name="Reid A.J."/>
            <person name="Blake D."/>
            <person name="Billington K."/>
            <person name="Browne H."/>
            <person name="Dunn M."/>
            <person name="Hung S."/>
            <person name="Kawahara F."/>
            <person name="Miranda-Saavedra D."/>
            <person name="Mourier T."/>
            <person name="Nagra H."/>
            <person name="Otto T.D."/>
            <person name="Rawlings N."/>
            <person name="Sanchez A."/>
            <person name="Sanders M."/>
            <person name="Subramaniam C."/>
            <person name="Tay Y."/>
            <person name="Dear P."/>
            <person name="Doerig C."/>
            <person name="Gruber A."/>
            <person name="Parkinson J."/>
            <person name="Shirley M."/>
            <person name="Wan K.L."/>
            <person name="Berriman M."/>
            <person name="Tomley F."/>
            <person name="Pain A."/>
        </authorList>
    </citation>
    <scope>NUCLEOTIDE SEQUENCE [LARGE SCALE GENOMIC DNA]</scope>
    <source>
        <strain evidence="2">Houghton</strain>
    </source>
</reference>
<sequence>MPFCQLCGHRLRRLLSPLCALFLVCSLTLYLPAFPISVTNRHVALTLPPGPAAPPSAAAAAAAAAASGAAAAASRAPVVAALLPSPLERLHVFSVRLAAGQLRRIRESVFLLLSPRNSPRSSTSSNSSSSGSSKNAAYDYYYPKAIADFLRACVVYYVADKKGNIIPAIYPSAHTLQRPATAAAAAEAAAAAAAGAASCTPAEAALSVGVFFMSKEDACAYRESIMNAFSQEPPHASISWISLADVYPLLRYVHPCGRRAAAAAAAAAGEPGSFVGRCMQRVLLQLQGRRAAALASRSKFVLLPSTQTLSAELKTKSNFTGIPVYSLLPVRRGAVPEAIRALKQQQQQQQQGGRYVYKLSLVGGQGGAWTLAVNYNGEMRTPVFCSKTDAEAALAAFAKPLPRKLKRDFACNLITVQTLESALDRLPQQPPAAAAAAAAAEAKGSAAPFPLLLPDSQELPPNCVF</sequence>
<evidence type="ECO:0000313" key="2">
    <source>
        <dbReference type="EMBL" id="CDJ42423.1"/>
    </source>
</evidence>
<evidence type="ECO:0000256" key="1">
    <source>
        <dbReference type="SAM" id="MobiDB-lite"/>
    </source>
</evidence>
<dbReference type="RefSeq" id="XP_013233173.1">
    <property type="nucleotide sequence ID" value="XM_013377719.1"/>
</dbReference>
<dbReference type="VEuPathDB" id="ToxoDB:ETH2_1300500"/>
<dbReference type="Proteomes" id="UP000030747">
    <property type="component" value="Unassembled WGS sequence"/>
</dbReference>
<accession>U6KZT4</accession>
<reference evidence="2" key="2">
    <citation type="submission" date="2013-10" db="EMBL/GenBank/DDBJ databases">
        <authorList>
            <person name="Aslett M."/>
        </authorList>
    </citation>
    <scope>NUCLEOTIDE SEQUENCE [LARGE SCALE GENOMIC DNA]</scope>
    <source>
        <strain evidence="2">Houghton</strain>
    </source>
</reference>
<proteinExistence type="predicted"/>
<protein>
    <submittedName>
        <fullName evidence="2">Uncharacterized protein</fullName>
    </submittedName>
</protein>
<dbReference type="OrthoDB" id="10402096at2759"/>
<keyword evidence="3" id="KW-1185">Reference proteome</keyword>